<keyword evidence="6" id="KW-1133">Transmembrane helix</keyword>
<evidence type="ECO:0000313" key="7">
    <source>
        <dbReference type="EMBL" id="PWA34123.1"/>
    </source>
</evidence>
<dbReference type="Proteomes" id="UP000245207">
    <property type="component" value="Unassembled WGS sequence"/>
</dbReference>
<comment type="caution">
    <text evidence="7">The sequence shown here is derived from an EMBL/GenBank/DDBJ whole genome shotgun (WGS) entry which is preliminary data.</text>
</comment>
<evidence type="ECO:0000256" key="3">
    <source>
        <dbReference type="ARBA" id="ARBA00022664"/>
    </source>
</evidence>
<proteinExistence type="inferred from homology"/>
<keyword evidence="5" id="KW-0539">Nucleus</keyword>
<dbReference type="AlphaFoldDB" id="A0A2U1KBU2"/>
<dbReference type="GO" id="GO:0000398">
    <property type="term" value="P:mRNA splicing, via spliceosome"/>
    <property type="evidence" value="ECO:0007669"/>
    <property type="project" value="InterPro"/>
</dbReference>
<evidence type="ECO:0000256" key="6">
    <source>
        <dbReference type="SAM" id="Phobius"/>
    </source>
</evidence>
<dbReference type="InterPro" id="IPR036249">
    <property type="entry name" value="Thioredoxin-like_sf"/>
</dbReference>
<keyword evidence="3" id="KW-0507">mRNA processing</keyword>
<protein>
    <submittedName>
        <fullName evidence="7">mRNA splicing factor, thioredoxin-like U5 snRNP</fullName>
    </submittedName>
</protein>
<evidence type="ECO:0000256" key="2">
    <source>
        <dbReference type="ARBA" id="ARBA00008241"/>
    </source>
</evidence>
<evidence type="ECO:0000256" key="5">
    <source>
        <dbReference type="ARBA" id="ARBA00023242"/>
    </source>
</evidence>
<reference evidence="7 8" key="1">
    <citation type="journal article" date="2018" name="Mol. Plant">
        <title>The genome of Artemisia annua provides insight into the evolution of Asteraceae family and artemisinin biosynthesis.</title>
        <authorList>
            <person name="Shen Q."/>
            <person name="Zhang L."/>
            <person name="Liao Z."/>
            <person name="Wang S."/>
            <person name="Yan T."/>
            <person name="Shi P."/>
            <person name="Liu M."/>
            <person name="Fu X."/>
            <person name="Pan Q."/>
            <person name="Wang Y."/>
            <person name="Lv Z."/>
            <person name="Lu X."/>
            <person name="Zhang F."/>
            <person name="Jiang W."/>
            <person name="Ma Y."/>
            <person name="Chen M."/>
            <person name="Hao X."/>
            <person name="Li L."/>
            <person name="Tang Y."/>
            <person name="Lv G."/>
            <person name="Zhou Y."/>
            <person name="Sun X."/>
            <person name="Brodelius P.E."/>
            <person name="Rose J.K.C."/>
            <person name="Tang K."/>
        </authorList>
    </citation>
    <scope>NUCLEOTIDE SEQUENCE [LARGE SCALE GENOMIC DNA]</scope>
    <source>
        <strain evidence="8">cv. Huhao1</strain>
        <tissue evidence="7">Leaf</tissue>
    </source>
</reference>
<keyword evidence="4" id="KW-0508">mRNA splicing</keyword>
<dbReference type="STRING" id="35608.A0A2U1KBU2"/>
<evidence type="ECO:0000313" key="8">
    <source>
        <dbReference type="Proteomes" id="UP000245207"/>
    </source>
</evidence>
<dbReference type="InterPro" id="IPR004123">
    <property type="entry name" value="Dim1"/>
</dbReference>
<dbReference type="GO" id="GO:0046540">
    <property type="term" value="C:U4/U6 x U5 tri-snRNP complex"/>
    <property type="evidence" value="ECO:0007669"/>
    <property type="project" value="InterPro"/>
</dbReference>
<dbReference type="EMBL" id="PKPP01023734">
    <property type="protein sequence ID" value="PWA34123.1"/>
    <property type="molecule type" value="Genomic_DNA"/>
</dbReference>
<dbReference type="GO" id="GO:0005681">
    <property type="term" value="C:spliceosomal complex"/>
    <property type="evidence" value="ECO:0007669"/>
    <property type="project" value="TreeGrafter"/>
</dbReference>
<keyword evidence="6" id="KW-0812">Transmembrane</keyword>
<organism evidence="7 8">
    <name type="scientific">Artemisia annua</name>
    <name type="common">Sweet wormwood</name>
    <dbReference type="NCBI Taxonomy" id="35608"/>
    <lineage>
        <taxon>Eukaryota</taxon>
        <taxon>Viridiplantae</taxon>
        <taxon>Streptophyta</taxon>
        <taxon>Embryophyta</taxon>
        <taxon>Tracheophyta</taxon>
        <taxon>Spermatophyta</taxon>
        <taxon>Magnoliopsida</taxon>
        <taxon>eudicotyledons</taxon>
        <taxon>Gunneridae</taxon>
        <taxon>Pentapetalae</taxon>
        <taxon>asterids</taxon>
        <taxon>campanulids</taxon>
        <taxon>Asterales</taxon>
        <taxon>Asteraceae</taxon>
        <taxon>Asteroideae</taxon>
        <taxon>Anthemideae</taxon>
        <taxon>Artemisiinae</taxon>
        <taxon>Artemisia</taxon>
    </lineage>
</organism>
<dbReference type="Pfam" id="PF02966">
    <property type="entry name" value="DIM1"/>
    <property type="match status" value="1"/>
</dbReference>
<sequence>MQVHLGDTPNHLTEGDFEALARKTKGFFGSDITICVKDVLYEPVLISFTASTLICYCIDAYFLLHQSWKTTYNGVDCGVFVMRFFFRNKHIMIDLGTSNNNKINWVMKDKQEFINIVETVNRGARKGRGLVIAPKNYSTKYRY</sequence>
<dbReference type="SUPFAM" id="SSF52833">
    <property type="entry name" value="Thioredoxin-like"/>
    <property type="match status" value="1"/>
</dbReference>
<dbReference type="PANTHER" id="PTHR12052">
    <property type="entry name" value="THIOREDOXIN-LIKE PROTEN 4A, 4B"/>
    <property type="match status" value="1"/>
</dbReference>
<name>A0A2U1KBU2_ARTAN</name>
<evidence type="ECO:0000256" key="1">
    <source>
        <dbReference type="ARBA" id="ARBA00004123"/>
    </source>
</evidence>
<dbReference type="PANTHER" id="PTHR12052:SF5">
    <property type="entry name" value="THIOREDOXIN-LIKE PROTEIN 4A"/>
    <property type="match status" value="1"/>
</dbReference>
<keyword evidence="6" id="KW-0472">Membrane</keyword>
<keyword evidence="8" id="KW-1185">Reference proteome</keyword>
<comment type="similarity">
    <text evidence="2">Belongs to the DIM1 family.</text>
</comment>
<feature type="transmembrane region" description="Helical" evidence="6">
    <location>
        <begin position="44"/>
        <end position="64"/>
    </location>
</feature>
<dbReference type="SMART" id="SM01410">
    <property type="entry name" value="DIM1"/>
    <property type="match status" value="1"/>
</dbReference>
<dbReference type="Gene3D" id="3.40.30.10">
    <property type="entry name" value="Glutaredoxin"/>
    <property type="match status" value="1"/>
</dbReference>
<comment type="subcellular location">
    <subcellularLocation>
        <location evidence="1">Nucleus</location>
    </subcellularLocation>
</comment>
<gene>
    <name evidence="7" type="ORF">CTI12_AA622210</name>
</gene>
<dbReference type="Gene3D" id="1.10.8.60">
    <property type="match status" value="1"/>
</dbReference>
<dbReference type="GO" id="GO:0005682">
    <property type="term" value="C:U5 snRNP"/>
    <property type="evidence" value="ECO:0007669"/>
    <property type="project" value="TreeGrafter"/>
</dbReference>
<accession>A0A2U1KBU2</accession>
<evidence type="ECO:0000256" key="4">
    <source>
        <dbReference type="ARBA" id="ARBA00023187"/>
    </source>
</evidence>